<name>A0A414NWF1_9FIRM</name>
<dbReference type="InterPro" id="IPR000424">
    <property type="entry name" value="Primosome_PriB/ssb"/>
</dbReference>
<evidence type="ECO:0000313" key="6">
    <source>
        <dbReference type="Proteomes" id="UP000283442"/>
    </source>
</evidence>
<dbReference type="GO" id="GO:0006260">
    <property type="term" value="P:DNA replication"/>
    <property type="evidence" value="ECO:0007669"/>
    <property type="project" value="InterPro"/>
</dbReference>
<dbReference type="PROSITE" id="PS50935">
    <property type="entry name" value="SSB"/>
    <property type="match status" value="1"/>
</dbReference>
<dbReference type="SUPFAM" id="SSF50249">
    <property type="entry name" value="Nucleic acid-binding proteins"/>
    <property type="match status" value="1"/>
</dbReference>
<dbReference type="GO" id="GO:0009295">
    <property type="term" value="C:nucleoid"/>
    <property type="evidence" value="ECO:0007669"/>
    <property type="project" value="TreeGrafter"/>
</dbReference>
<dbReference type="AlphaFoldDB" id="A0A414NWF1"/>
<dbReference type="NCBIfam" id="TIGR00621">
    <property type="entry name" value="ssb"/>
    <property type="match status" value="1"/>
</dbReference>
<accession>A0A414NWF1</accession>
<evidence type="ECO:0000256" key="1">
    <source>
        <dbReference type="ARBA" id="ARBA00023125"/>
    </source>
</evidence>
<dbReference type="PIRSF" id="PIRSF002070">
    <property type="entry name" value="SSB"/>
    <property type="match status" value="1"/>
</dbReference>
<evidence type="ECO:0000313" key="5">
    <source>
        <dbReference type="EMBL" id="RHF51456.1"/>
    </source>
</evidence>
<proteinExistence type="inferred from homology"/>
<gene>
    <name evidence="5" type="ORF">DW674_06730</name>
</gene>
<feature type="region of interest" description="Disordered" evidence="4">
    <location>
        <begin position="103"/>
        <end position="125"/>
    </location>
</feature>
<comment type="subunit">
    <text evidence="2">Homotetramer.</text>
</comment>
<keyword evidence="1 2" id="KW-0238">DNA-binding</keyword>
<dbReference type="PANTHER" id="PTHR10302">
    <property type="entry name" value="SINGLE-STRANDED DNA-BINDING PROTEIN"/>
    <property type="match status" value="1"/>
</dbReference>
<dbReference type="InterPro" id="IPR011344">
    <property type="entry name" value="ssDNA-bd"/>
</dbReference>
<dbReference type="Gene3D" id="2.40.50.140">
    <property type="entry name" value="Nucleic acid-binding proteins"/>
    <property type="match status" value="1"/>
</dbReference>
<comment type="caution">
    <text evidence="2">Lacks conserved residue(s) required for the propagation of feature annotation.</text>
</comment>
<reference evidence="5 6" key="1">
    <citation type="submission" date="2018-08" db="EMBL/GenBank/DDBJ databases">
        <title>A genome reference for cultivated species of the human gut microbiota.</title>
        <authorList>
            <person name="Zou Y."/>
            <person name="Xue W."/>
            <person name="Luo G."/>
        </authorList>
    </citation>
    <scope>NUCLEOTIDE SEQUENCE [LARGE SCALE GENOMIC DNA]</scope>
    <source>
        <strain evidence="5 6">AM25-21AC</strain>
    </source>
</reference>
<evidence type="ECO:0000256" key="2">
    <source>
        <dbReference type="HAMAP-Rule" id="MF_00984"/>
    </source>
</evidence>
<dbReference type="OrthoDB" id="9809878at2"/>
<comment type="caution">
    <text evidence="5">The sequence shown here is derived from an EMBL/GenBank/DDBJ whole genome shotgun (WGS) entry which is preliminary data.</text>
</comment>
<dbReference type="Pfam" id="PF00436">
    <property type="entry name" value="SSB"/>
    <property type="match status" value="1"/>
</dbReference>
<dbReference type="CDD" id="cd04496">
    <property type="entry name" value="SSB_OBF"/>
    <property type="match status" value="1"/>
</dbReference>
<dbReference type="PANTHER" id="PTHR10302:SF27">
    <property type="entry name" value="SINGLE-STRANDED DNA-BINDING PROTEIN"/>
    <property type="match status" value="1"/>
</dbReference>
<evidence type="ECO:0000256" key="3">
    <source>
        <dbReference type="PIRNR" id="PIRNR002070"/>
    </source>
</evidence>
<dbReference type="Proteomes" id="UP000283442">
    <property type="component" value="Unassembled WGS sequence"/>
</dbReference>
<dbReference type="RefSeq" id="WP_118176086.1">
    <property type="nucleotide sequence ID" value="NZ_JAQEAO010000001.1"/>
</dbReference>
<feature type="compositionally biased region" description="Gly residues" evidence="4">
    <location>
        <begin position="104"/>
        <end position="115"/>
    </location>
</feature>
<sequence length="125" mass="13764">MNKCHIIGRMTKDPEVRYTQGGTAVATFTLAVDRRVAKDKPKEADFIPCVVWGKMADGVVKNYCHKGKQVAVEGRIQVRSYDAKDGTKRYVTEVIVNDLELLGKGDGSSKQGGGYQPLDDESIPF</sequence>
<dbReference type="HAMAP" id="MF_00984">
    <property type="entry name" value="SSB"/>
    <property type="match status" value="1"/>
</dbReference>
<dbReference type="InterPro" id="IPR012340">
    <property type="entry name" value="NA-bd_OB-fold"/>
</dbReference>
<organism evidence="5 6">
    <name type="scientific">Mitsuokella multacida</name>
    <dbReference type="NCBI Taxonomy" id="52226"/>
    <lineage>
        <taxon>Bacteria</taxon>
        <taxon>Bacillati</taxon>
        <taxon>Bacillota</taxon>
        <taxon>Negativicutes</taxon>
        <taxon>Selenomonadales</taxon>
        <taxon>Selenomonadaceae</taxon>
        <taxon>Mitsuokella</taxon>
    </lineage>
</organism>
<protein>
    <recommendedName>
        <fullName evidence="2 3">Single-stranded DNA-binding protein</fullName>
        <shortName evidence="2">SSB</shortName>
    </recommendedName>
</protein>
<dbReference type="GO" id="GO:0003697">
    <property type="term" value="F:single-stranded DNA binding"/>
    <property type="evidence" value="ECO:0007669"/>
    <property type="project" value="UniProtKB-UniRule"/>
</dbReference>
<evidence type="ECO:0000256" key="4">
    <source>
        <dbReference type="SAM" id="MobiDB-lite"/>
    </source>
</evidence>
<dbReference type="EMBL" id="QRHE01000006">
    <property type="protein sequence ID" value="RHF51456.1"/>
    <property type="molecule type" value="Genomic_DNA"/>
</dbReference>